<evidence type="ECO:0000313" key="2">
    <source>
        <dbReference type="EMBL" id="MBU3077987.1"/>
    </source>
</evidence>
<accession>A0ABS6BI48</accession>
<keyword evidence="1" id="KW-0732">Signal</keyword>
<evidence type="ECO:0000256" key="1">
    <source>
        <dbReference type="SAM" id="SignalP"/>
    </source>
</evidence>
<dbReference type="RefSeq" id="WP_216323423.1">
    <property type="nucleotide sequence ID" value="NZ_JAHKRT010000004.1"/>
</dbReference>
<evidence type="ECO:0008006" key="4">
    <source>
        <dbReference type="Google" id="ProtNLM"/>
    </source>
</evidence>
<gene>
    <name evidence="2" type="ORF">KOF26_08930</name>
</gene>
<keyword evidence="3" id="KW-1185">Reference proteome</keyword>
<name>A0ABS6BI48_9SPHN</name>
<comment type="caution">
    <text evidence="2">The sequence shown here is derived from an EMBL/GenBank/DDBJ whole genome shotgun (WGS) entry which is preliminary data.</text>
</comment>
<dbReference type="Proteomes" id="UP000776276">
    <property type="component" value="Unassembled WGS sequence"/>
</dbReference>
<evidence type="ECO:0000313" key="3">
    <source>
        <dbReference type="Proteomes" id="UP000776276"/>
    </source>
</evidence>
<reference evidence="2 3" key="1">
    <citation type="submission" date="2021-06" db="EMBL/GenBank/DDBJ databases">
        <title>Sphingomonas sp. XMGL2, whole genome shotgun sequencing project.</title>
        <authorList>
            <person name="Zhao G."/>
            <person name="Shen L."/>
        </authorList>
    </citation>
    <scope>NUCLEOTIDE SEQUENCE [LARGE SCALE GENOMIC DNA]</scope>
    <source>
        <strain evidence="2 3">XMGL2</strain>
    </source>
</reference>
<feature type="chain" id="PRO_5046544368" description="Secreted protein" evidence="1">
    <location>
        <begin position="18"/>
        <end position="131"/>
    </location>
</feature>
<feature type="signal peptide" evidence="1">
    <location>
        <begin position="1"/>
        <end position="17"/>
    </location>
</feature>
<proteinExistence type="predicted"/>
<dbReference type="EMBL" id="JAHKRT010000004">
    <property type="protein sequence ID" value="MBU3077987.1"/>
    <property type="molecule type" value="Genomic_DNA"/>
</dbReference>
<sequence length="131" mass="14546">MILLPALLLAAAQPPVAPPSAPEPQRYNTLVVFGDDPCPRSSDTEVVVCARMPENERYRLPKRFRGKKASEGPESVAWGRKVESLEYVSRVGRPNSCSVVGSFGATGCFQQFIRQAREEREAEQQEKNDIP</sequence>
<organism evidence="2 3">
    <name type="scientific">Sphingomonas quercus</name>
    <dbReference type="NCBI Taxonomy" id="2842451"/>
    <lineage>
        <taxon>Bacteria</taxon>
        <taxon>Pseudomonadati</taxon>
        <taxon>Pseudomonadota</taxon>
        <taxon>Alphaproteobacteria</taxon>
        <taxon>Sphingomonadales</taxon>
        <taxon>Sphingomonadaceae</taxon>
        <taxon>Sphingomonas</taxon>
    </lineage>
</organism>
<protein>
    <recommendedName>
        <fullName evidence="4">Secreted protein</fullName>
    </recommendedName>
</protein>